<accession>A0A813HG69</accession>
<comment type="caution">
    <text evidence="1">The sequence shown here is derived from an EMBL/GenBank/DDBJ whole genome shotgun (WGS) entry which is preliminary data.</text>
</comment>
<dbReference type="AlphaFoldDB" id="A0A813HG69"/>
<evidence type="ECO:0000313" key="2">
    <source>
        <dbReference type="Proteomes" id="UP000654075"/>
    </source>
</evidence>
<gene>
    <name evidence="1" type="ORF">PGLA1383_LOCUS51938</name>
</gene>
<keyword evidence="2" id="KW-1185">Reference proteome</keyword>
<proteinExistence type="predicted"/>
<dbReference type="EMBL" id="CAJNNV010031505">
    <property type="protein sequence ID" value="CAE8636501.1"/>
    <property type="molecule type" value="Genomic_DNA"/>
</dbReference>
<evidence type="ECO:0000313" key="1">
    <source>
        <dbReference type="EMBL" id="CAE8636501.1"/>
    </source>
</evidence>
<organism evidence="1 2">
    <name type="scientific">Polarella glacialis</name>
    <name type="common">Dinoflagellate</name>
    <dbReference type="NCBI Taxonomy" id="89957"/>
    <lineage>
        <taxon>Eukaryota</taxon>
        <taxon>Sar</taxon>
        <taxon>Alveolata</taxon>
        <taxon>Dinophyceae</taxon>
        <taxon>Suessiales</taxon>
        <taxon>Suessiaceae</taxon>
        <taxon>Polarella</taxon>
    </lineage>
</organism>
<name>A0A813HG69_POLGL</name>
<sequence length="242" mass="26536">MQSAQTVGQSDNKAAAVAVAQAQSIAANAGMSIPAGQCSPNPLLGAGGTPNKLADDVRHKLWEEFARNRPGRVVTAAHKPFKQLAQVIWGQFQARELTWIPWKRLVSQHEWDTAKKRTGRSKERYFFTIVSEMHGPSDVMEIDGPTSPFRVIIQGSGPQGILLGTCGPVAFQECHDTHKLRILGYYMNKILESAGMRPPAEAEAADEIMMEFIPNVMQQQEMSSLAIYSGTASCRWCSSCTS</sequence>
<reference evidence="1" key="1">
    <citation type="submission" date="2021-02" db="EMBL/GenBank/DDBJ databases">
        <authorList>
            <person name="Dougan E. K."/>
            <person name="Rhodes N."/>
            <person name="Thang M."/>
            <person name="Chan C."/>
        </authorList>
    </citation>
    <scope>NUCLEOTIDE SEQUENCE</scope>
</reference>
<dbReference type="Proteomes" id="UP000654075">
    <property type="component" value="Unassembled WGS sequence"/>
</dbReference>
<protein>
    <submittedName>
        <fullName evidence="1">Uncharacterized protein</fullName>
    </submittedName>
</protein>